<dbReference type="GO" id="GO:0004074">
    <property type="term" value="F:biliverdin reductase [NAD(P)H] activity"/>
    <property type="evidence" value="ECO:0007669"/>
    <property type="project" value="TreeGrafter"/>
</dbReference>
<evidence type="ECO:0000259" key="1">
    <source>
        <dbReference type="Pfam" id="PF13460"/>
    </source>
</evidence>
<proteinExistence type="predicted"/>
<dbReference type="CDD" id="cd05244">
    <property type="entry name" value="BVR-B_like_SDR_a"/>
    <property type="match status" value="1"/>
</dbReference>
<dbReference type="InterPro" id="IPR036291">
    <property type="entry name" value="NAD(P)-bd_dom_sf"/>
</dbReference>
<dbReference type="Gene3D" id="3.40.50.720">
    <property type="entry name" value="NAD(P)-binding Rossmann-like Domain"/>
    <property type="match status" value="1"/>
</dbReference>
<sequence>MKKVVMFGSTGMTGLCALEYAVEKGLQVRVFVRDKAKIPNHLSRKVDIVVGDVQNAEEVENAVAGQEGVVVILGTRNDLSPTTVLSEGMKNIIAAMKNTNVEAISVCLSVYLFYKPDDIPRIFQDIVDEHERMLNVLKASELKWVAVFPPRIAETPGGKFTVKHDESPGRVISKHDLGKFLVDCLDQSEHHQQLCGIAECT</sequence>
<dbReference type="Proteomes" id="UP000694866">
    <property type="component" value="Unplaced"/>
</dbReference>
<dbReference type="Pfam" id="PF13460">
    <property type="entry name" value="NAD_binding_10"/>
    <property type="match status" value="1"/>
</dbReference>
<dbReference type="OrthoDB" id="419598at2759"/>
<protein>
    <submittedName>
        <fullName evidence="3 4">Flavin reductase (NADPH)</fullName>
    </submittedName>
</protein>
<organism evidence="2 3">
    <name type="scientific">Fopius arisanus</name>
    <dbReference type="NCBI Taxonomy" id="64838"/>
    <lineage>
        <taxon>Eukaryota</taxon>
        <taxon>Metazoa</taxon>
        <taxon>Ecdysozoa</taxon>
        <taxon>Arthropoda</taxon>
        <taxon>Hexapoda</taxon>
        <taxon>Insecta</taxon>
        <taxon>Pterygota</taxon>
        <taxon>Neoptera</taxon>
        <taxon>Endopterygota</taxon>
        <taxon>Hymenoptera</taxon>
        <taxon>Apocrita</taxon>
        <taxon>Ichneumonoidea</taxon>
        <taxon>Braconidae</taxon>
        <taxon>Opiinae</taxon>
        <taxon>Fopius</taxon>
    </lineage>
</organism>
<evidence type="ECO:0000313" key="3">
    <source>
        <dbReference type="RefSeq" id="XP_011311875.1"/>
    </source>
</evidence>
<dbReference type="PANTHER" id="PTHR43355:SF2">
    <property type="entry name" value="FLAVIN REDUCTASE (NADPH)"/>
    <property type="match status" value="1"/>
</dbReference>
<dbReference type="KEGG" id="fas:105271813"/>
<accession>A0A9R1U7J4</accession>
<dbReference type="InterPro" id="IPR051606">
    <property type="entry name" value="Polyketide_Oxido-like"/>
</dbReference>
<dbReference type="RefSeq" id="XP_011311876.1">
    <property type="nucleotide sequence ID" value="XM_011313574.1"/>
</dbReference>
<dbReference type="PANTHER" id="PTHR43355">
    <property type="entry name" value="FLAVIN REDUCTASE (NADPH)"/>
    <property type="match status" value="1"/>
</dbReference>
<dbReference type="SUPFAM" id="SSF51735">
    <property type="entry name" value="NAD(P)-binding Rossmann-fold domains"/>
    <property type="match status" value="1"/>
</dbReference>
<dbReference type="AlphaFoldDB" id="A0A9R1TLX1"/>
<dbReference type="GeneID" id="105271813"/>
<reference evidence="3 4" key="1">
    <citation type="submission" date="2025-04" db="UniProtKB">
        <authorList>
            <consortium name="RefSeq"/>
        </authorList>
    </citation>
    <scope>IDENTIFICATION</scope>
    <source>
        <strain evidence="3 4">USDA-PBARC FA_bdor</strain>
        <tissue evidence="3 4">Whole organism</tissue>
    </source>
</reference>
<accession>A0A9R1TLX1</accession>
<gene>
    <name evidence="3 4" type="primary">LOC105271813</name>
</gene>
<name>A0A9R1TLX1_9HYME</name>
<dbReference type="RefSeq" id="XP_011311875.1">
    <property type="nucleotide sequence ID" value="XM_011313573.1"/>
</dbReference>
<dbReference type="GO" id="GO:0042602">
    <property type="term" value="F:riboflavin reductase (NADPH) activity"/>
    <property type="evidence" value="ECO:0007669"/>
    <property type="project" value="TreeGrafter"/>
</dbReference>
<feature type="domain" description="NAD(P)-binding" evidence="1">
    <location>
        <begin position="8"/>
        <end position="187"/>
    </location>
</feature>
<keyword evidence="2" id="KW-1185">Reference proteome</keyword>
<evidence type="ECO:0000313" key="4">
    <source>
        <dbReference type="RefSeq" id="XP_011311876.1"/>
    </source>
</evidence>
<evidence type="ECO:0000313" key="2">
    <source>
        <dbReference type="Proteomes" id="UP000694866"/>
    </source>
</evidence>
<dbReference type="InterPro" id="IPR016040">
    <property type="entry name" value="NAD(P)-bd_dom"/>
</dbReference>